<sequence length="66" mass="7681">MPQFIYNQCVIAFKQISKQAFDKNSWMEQVHKADGTIYVRSGKNRSLDEIISPIAKDFCKPFKKLV</sequence>
<reference evidence="1" key="1">
    <citation type="journal article" date="2015" name="Nature">
        <title>Complex archaea that bridge the gap between prokaryotes and eukaryotes.</title>
        <authorList>
            <person name="Spang A."/>
            <person name="Saw J.H."/>
            <person name="Jorgensen S.L."/>
            <person name="Zaremba-Niedzwiedzka K."/>
            <person name="Martijn J."/>
            <person name="Lind A.E."/>
            <person name="van Eijk R."/>
            <person name="Schleper C."/>
            <person name="Guy L."/>
            <person name="Ettema T.J."/>
        </authorList>
    </citation>
    <scope>NUCLEOTIDE SEQUENCE</scope>
</reference>
<evidence type="ECO:0000313" key="1">
    <source>
        <dbReference type="EMBL" id="KKL45879.1"/>
    </source>
</evidence>
<protein>
    <submittedName>
        <fullName evidence="1">Uncharacterized protein</fullName>
    </submittedName>
</protein>
<dbReference type="EMBL" id="LAZR01034231">
    <property type="protein sequence ID" value="KKL45879.1"/>
    <property type="molecule type" value="Genomic_DNA"/>
</dbReference>
<dbReference type="AlphaFoldDB" id="A0A0F9C9R7"/>
<name>A0A0F9C9R7_9ZZZZ</name>
<gene>
    <name evidence="1" type="ORF">LCGC14_2351230</name>
</gene>
<proteinExistence type="predicted"/>
<accession>A0A0F9C9R7</accession>
<organism evidence="1">
    <name type="scientific">marine sediment metagenome</name>
    <dbReference type="NCBI Taxonomy" id="412755"/>
    <lineage>
        <taxon>unclassified sequences</taxon>
        <taxon>metagenomes</taxon>
        <taxon>ecological metagenomes</taxon>
    </lineage>
</organism>
<comment type="caution">
    <text evidence="1">The sequence shown here is derived from an EMBL/GenBank/DDBJ whole genome shotgun (WGS) entry which is preliminary data.</text>
</comment>